<dbReference type="PANTHER" id="PTHR11474">
    <property type="entry name" value="TYROSINASE FAMILY MEMBER"/>
    <property type="match status" value="1"/>
</dbReference>
<reference evidence="7 8" key="1">
    <citation type="submission" date="2015-09" db="EMBL/GenBank/DDBJ databases">
        <title>Identification and resolution of microdiversity through metagenomic sequencing of parallel consortia.</title>
        <authorList>
            <person name="Nelson W.C."/>
            <person name="Romine M.F."/>
            <person name="Lindemann S.R."/>
        </authorList>
    </citation>
    <scope>NUCLEOTIDE SEQUENCE [LARGE SCALE GENOMIC DNA]</scope>
    <source>
        <strain evidence="7">Ana</strain>
    </source>
</reference>
<proteinExistence type="inferred from homology"/>
<dbReference type="Gene3D" id="1.10.1280.10">
    <property type="entry name" value="Di-copper center containing domain from catechol oxidase"/>
    <property type="match status" value="1"/>
</dbReference>
<evidence type="ECO:0000256" key="3">
    <source>
        <dbReference type="ARBA" id="ARBA00023008"/>
    </source>
</evidence>
<evidence type="ECO:0000256" key="1">
    <source>
        <dbReference type="ARBA" id="ARBA00009928"/>
    </source>
</evidence>
<dbReference type="PRINTS" id="PR00092">
    <property type="entry name" value="TYROSINASE"/>
</dbReference>
<dbReference type="GO" id="GO:0046872">
    <property type="term" value="F:metal ion binding"/>
    <property type="evidence" value="ECO:0007669"/>
    <property type="project" value="UniProtKB-KW"/>
</dbReference>
<dbReference type="AlphaFoldDB" id="A0A0P7ZSV8"/>
<feature type="domain" description="Tyrosinase copper-binding" evidence="5">
    <location>
        <begin position="129"/>
        <end position="146"/>
    </location>
</feature>
<feature type="domain" description="Tyrosinase copper-binding" evidence="6">
    <location>
        <begin position="325"/>
        <end position="336"/>
    </location>
</feature>
<evidence type="ECO:0000259" key="6">
    <source>
        <dbReference type="PROSITE" id="PS00498"/>
    </source>
</evidence>
<keyword evidence="4" id="KW-0472">Membrane</keyword>
<evidence type="ECO:0000313" key="8">
    <source>
        <dbReference type="Proteomes" id="UP000050465"/>
    </source>
</evidence>
<keyword evidence="2" id="KW-0479">Metal-binding</keyword>
<comment type="caution">
    <text evidence="7">The sequence shown here is derived from an EMBL/GenBank/DDBJ whole genome shotgun (WGS) entry which is preliminary data.</text>
</comment>
<dbReference type="PROSITE" id="PS00498">
    <property type="entry name" value="TYROSINASE_2"/>
    <property type="match status" value="1"/>
</dbReference>
<dbReference type="PROSITE" id="PS00497">
    <property type="entry name" value="TYROSINASE_1"/>
    <property type="match status" value="1"/>
</dbReference>
<dbReference type="STRING" id="1666911.HLUCCA11_05345"/>
<dbReference type="InterPro" id="IPR008922">
    <property type="entry name" value="Di-copper_centre_dom_sf"/>
</dbReference>
<evidence type="ECO:0000259" key="5">
    <source>
        <dbReference type="PROSITE" id="PS00497"/>
    </source>
</evidence>
<name>A0A0P7ZSV8_9CYAN</name>
<comment type="similarity">
    <text evidence="1">Belongs to the tyrosinase family.</text>
</comment>
<dbReference type="PANTHER" id="PTHR11474:SF126">
    <property type="entry name" value="TYROSINASE-LIKE PROTEIN TYR-1-RELATED"/>
    <property type="match status" value="1"/>
</dbReference>
<dbReference type="SUPFAM" id="SSF48056">
    <property type="entry name" value="Di-copper centre-containing domain"/>
    <property type="match status" value="1"/>
</dbReference>
<evidence type="ECO:0000313" key="7">
    <source>
        <dbReference type="EMBL" id="KPQ36591.1"/>
    </source>
</evidence>
<protein>
    <submittedName>
        <fullName evidence="7">Tyrosinase Tyr</fullName>
    </submittedName>
</protein>
<dbReference type="EMBL" id="LJZR01000005">
    <property type="protein sequence ID" value="KPQ36591.1"/>
    <property type="molecule type" value="Genomic_DNA"/>
</dbReference>
<dbReference type="InterPro" id="IPR002227">
    <property type="entry name" value="Tyrosinase_Cu-bd"/>
</dbReference>
<dbReference type="Pfam" id="PF00264">
    <property type="entry name" value="Tyrosinase"/>
    <property type="match status" value="1"/>
</dbReference>
<dbReference type="GO" id="GO:0016491">
    <property type="term" value="F:oxidoreductase activity"/>
    <property type="evidence" value="ECO:0007669"/>
    <property type="project" value="InterPro"/>
</dbReference>
<feature type="transmembrane region" description="Helical" evidence="4">
    <location>
        <begin position="12"/>
        <end position="33"/>
    </location>
</feature>
<dbReference type="InterPro" id="IPR050316">
    <property type="entry name" value="Tyrosinase/Hemocyanin"/>
</dbReference>
<gene>
    <name evidence="7" type="primary">tyr</name>
    <name evidence="7" type="ORF">HLUCCA11_05345</name>
</gene>
<evidence type="ECO:0000256" key="4">
    <source>
        <dbReference type="SAM" id="Phobius"/>
    </source>
</evidence>
<sequence length="430" mass="47230">MLQKLKISKKITLTVFIGLAGLVAIAIIIVAGLRNNSGIYYPPPPDALGPAPVFPQQSQPPNLSLRKSVTALTAAEKTAFVAALNQLQFTPSNGSSLSRYEQFVVQHILTMGFRQSLGATGPARGNPAHSYPAFLPWHRQFLLDFEQALQAIDPSVTIPYWDWTDPDALTVMLQADFLGEGGTGTTVEVNGSGRFEGGEVTTGPCSTWQLNPKLHFDPLTLDSLGTHLLRFVGLPPFNRYPLPQSEIDHLFKTDNYEVFNALIEGALVPTEQNGQKDYAPGWALHAFVHSVIGGSQVDWNDWNKGIVHQLDVLGTMDSIPASPYDPIFWLHHANVDRLWAQWQDQGHSGPTFYPSAGKPFGHNLLDPMWPWDGGLSQPGNYGPPNTDLRALYSRPAQESIVSASDVLDFRQLGYTYAGLPETDFQASDNE</sequence>
<organism evidence="7 8">
    <name type="scientific">Phormidesmis priestleyi Ana</name>
    <dbReference type="NCBI Taxonomy" id="1666911"/>
    <lineage>
        <taxon>Bacteria</taxon>
        <taxon>Bacillati</taxon>
        <taxon>Cyanobacteriota</taxon>
        <taxon>Cyanophyceae</taxon>
        <taxon>Leptolyngbyales</taxon>
        <taxon>Leptolyngbyaceae</taxon>
        <taxon>Phormidesmis</taxon>
    </lineage>
</organism>
<keyword evidence="4" id="KW-1133">Transmembrane helix</keyword>
<keyword evidence="4" id="KW-0812">Transmembrane</keyword>
<evidence type="ECO:0000256" key="2">
    <source>
        <dbReference type="ARBA" id="ARBA00022723"/>
    </source>
</evidence>
<dbReference type="Proteomes" id="UP000050465">
    <property type="component" value="Unassembled WGS sequence"/>
</dbReference>
<keyword evidence="3" id="KW-0186">Copper</keyword>
<accession>A0A0P7ZSV8</accession>